<dbReference type="Proteomes" id="UP000237511">
    <property type="component" value="Unassembled WGS sequence"/>
</dbReference>
<dbReference type="InterPro" id="IPR001387">
    <property type="entry name" value="Cro/C1-type_HTH"/>
</dbReference>
<dbReference type="SUPFAM" id="SSF47413">
    <property type="entry name" value="lambda repressor-like DNA-binding domains"/>
    <property type="match status" value="1"/>
</dbReference>
<reference evidence="2 3" key="1">
    <citation type="journal article" date="2014" name="Syst. Appl. Microbiol.">
        <title>Microsymbionts of Phaseolus vulgaris in acid and alkaline soils of Mexico.</title>
        <authorList>
            <person name="Verastegui-Valdes M.M."/>
            <person name="Zhang Y.J."/>
            <person name="Rivera-Orduna F.N."/>
            <person name="Cheng H.P."/>
            <person name="Sui X.H."/>
            <person name="Wang E.T."/>
        </authorList>
    </citation>
    <scope>NUCLEOTIDE SEQUENCE [LARGE SCALE GENOMIC DNA]</scope>
    <source>
        <strain evidence="2 3">FG01</strain>
    </source>
</reference>
<gene>
    <name evidence="2" type="ORF">ATY31_16600</name>
</gene>
<evidence type="ECO:0000313" key="3">
    <source>
        <dbReference type="Proteomes" id="UP000237511"/>
    </source>
</evidence>
<sequence>MLENKQLSQLARRRKVPDQANAVDAFVGQRIRMRREGLRMDEKNFGAALGVSVAQVRSYEQGTGRVCATQLLTMADVLQVHFSFFFEDALGATDGGVPKTVGGKDVSTSMVFRSRIVRRWRIIRPGLWGGRTLVLSVG</sequence>
<dbReference type="CDD" id="cd00093">
    <property type="entry name" value="HTH_XRE"/>
    <property type="match status" value="1"/>
</dbReference>
<accession>A0A2S3YNB0</accession>
<evidence type="ECO:0000313" key="2">
    <source>
        <dbReference type="EMBL" id="POH30508.1"/>
    </source>
</evidence>
<dbReference type="PROSITE" id="PS50943">
    <property type="entry name" value="HTH_CROC1"/>
    <property type="match status" value="1"/>
</dbReference>
<organism evidence="2 3">
    <name type="scientific">Sinorhizobium americanum</name>
    <dbReference type="NCBI Taxonomy" id="194963"/>
    <lineage>
        <taxon>Bacteria</taxon>
        <taxon>Pseudomonadati</taxon>
        <taxon>Pseudomonadota</taxon>
        <taxon>Alphaproteobacteria</taxon>
        <taxon>Hyphomicrobiales</taxon>
        <taxon>Rhizobiaceae</taxon>
        <taxon>Sinorhizobium/Ensifer group</taxon>
        <taxon>Sinorhizobium</taxon>
    </lineage>
</organism>
<dbReference type="Gene3D" id="1.10.260.40">
    <property type="entry name" value="lambda repressor-like DNA-binding domains"/>
    <property type="match status" value="1"/>
</dbReference>
<proteinExistence type="predicted"/>
<protein>
    <submittedName>
        <fullName evidence="2">Transcriptional regulator</fullName>
    </submittedName>
</protein>
<dbReference type="GO" id="GO:0003677">
    <property type="term" value="F:DNA binding"/>
    <property type="evidence" value="ECO:0007669"/>
    <property type="project" value="InterPro"/>
</dbReference>
<feature type="domain" description="HTH cro/C1-type" evidence="1">
    <location>
        <begin position="31"/>
        <end position="85"/>
    </location>
</feature>
<dbReference type="SMART" id="SM00530">
    <property type="entry name" value="HTH_XRE"/>
    <property type="match status" value="1"/>
</dbReference>
<evidence type="ECO:0000259" key="1">
    <source>
        <dbReference type="PROSITE" id="PS50943"/>
    </source>
</evidence>
<dbReference type="InterPro" id="IPR010982">
    <property type="entry name" value="Lambda_DNA-bd_dom_sf"/>
</dbReference>
<dbReference type="AlphaFoldDB" id="A0A2S3YNB0"/>
<comment type="caution">
    <text evidence="2">The sequence shown here is derived from an EMBL/GenBank/DDBJ whole genome shotgun (WGS) entry which is preliminary data.</text>
</comment>
<dbReference type="EMBL" id="LODU01000036">
    <property type="protein sequence ID" value="POH30508.1"/>
    <property type="molecule type" value="Genomic_DNA"/>
</dbReference>
<name>A0A2S3YNB0_9HYPH</name>